<dbReference type="EMBL" id="JAPDMZ010000032">
    <property type="protein sequence ID" value="KAK0554936.1"/>
    <property type="molecule type" value="Genomic_DNA"/>
</dbReference>
<reference evidence="1" key="1">
    <citation type="journal article" date="2023" name="PhytoFront">
        <title>Draft Genome Resources of Seven Strains of Tilletia horrida, Causal Agent of Kernel Smut of Rice.</title>
        <authorList>
            <person name="Khanal S."/>
            <person name="Antony Babu S."/>
            <person name="Zhou X.G."/>
        </authorList>
    </citation>
    <scope>NUCLEOTIDE SEQUENCE</scope>
    <source>
        <strain evidence="1">TX6</strain>
    </source>
</reference>
<accession>A0AAN6GUJ2</accession>
<keyword evidence="2" id="KW-1185">Reference proteome</keyword>
<organism evidence="1 2">
    <name type="scientific">Tilletia horrida</name>
    <dbReference type="NCBI Taxonomy" id="155126"/>
    <lineage>
        <taxon>Eukaryota</taxon>
        <taxon>Fungi</taxon>
        <taxon>Dikarya</taxon>
        <taxon>Basidiomycota</taxon>
        <taxon>Ustilaginomycotina</taxon>
        <taxon>Exobasidiomycetes</taxon>
        <taxon>Tilletiales</taxon>
        <taxon>Tilletiaceae</taxon>
        <taxon>Tilletia</taxon>
    </lineage>
</organism>
<name>A0AAN6GUJ2_9BASI</name>
<evidence type="ECO:0000313" key="1">
    <source>
        <dbReference type="EMBL" id="KAK0554936.1"/>
    </source>
</evidence>
<comment type="caution">
    <text evidence="1">The sequence shown here is derived from an EMBL/GenBank/DDBJ whole genome shotgun (WGS) entry which is preliminary data.</text>
</comment>
<sequence>MSPTPTSVFDAMAHSFKVYPAQPLESNSLVFHQNSTFTGLAYCYVSGYDKNGNLKVTSGYLANATQGTDIVTPQQYPEVQNLHSFVQTRLPNNAALVAWCNQLNGELTNQTEKSEWVIRNSATTVTLSTLTTSFTTGPLTYEFTGTGPLPTDAFDNYFKTATVIGGAFSGTAPAQLTPFFATPITKPPTQGLKSSANKGGSSTSKARIAALTVTALTLGFFYTLSA</sequence>
<proteinExistence type="predicted"/>
<dbReference type="AlphaFoldDB" id="A0AAN6GUJ2"/>
<dbReference type="Proteomes" id="UP001176517">
    <property type="component" value="Unassembled WGS sequence"/>
</dbReference>
<evidence type="ECO:0000313" key="2">
    <source>
        <dbReference type="Proteomes" id="UP001176517"/>
    </source>
</evidence>
<protein>
    <submittedName>
        <fullName evidence="1">Uncharacterized protein</fullName>
    </submittedName>
</protein>
<gene>
    <name evidence="1" type="ORF">OC846_001886</name>
</gene>